<keyword evidence="3" id="KW-1185">Reference proteome</keyword>
<dbReference type="RefSeq" id="WP_320685456.1">
    <property type="nucleotide sequence ID" value="NZ_JAXBLV010000034.1"/>
</dbReference>
<feature type="transmembrane region" description="Helical" evidence="1">
    <location>
        <begin position="7"/>
        <end position="29"/>
    </location>
</feature>
<dbReference type="EMBL" id="JAXBLV010000034">
    <property type="protein sequence ID" value="MDY3558551.1"/>
    <property type="molecule type" value="Genomic_DNA"/>
</dbReference>
<organism evidence="2 3">
    <name type="scientific">Gemmata algarum</name>
    <dbReference type="NCBI Taxonomy" id="2975278"/>
    <lineage>
        <taxon>Bacteria</taxon>
        <taxon>Pseudomonadati</taxon>
        <taxon>Planctomycetota</taxon>
        <taxon>Planctomycetia</taxon>
        <taxon>Gemmatales</taxon>
        <taxon>Gemmataceae</taxon>
        <taxon>Gemmata</taxon>
    </lineage>
</organism>
<feature type="transmembrane region" description="Helical" evidence="1">
    <location>
        <begin position="49"/>
        <end position="69"/>
    </location>
</feature>
<gene>
    <name evidence="2" type="ORF">R5W23_005671</name>
</gene>
<feature type="transmembrane region" description="Helical" evidence="1">
    <location>
        <begin position="107"/>
        <end position="125"/>
    </location>
</feature>
<keyword evidence="1" id="KW-0812">Transmembrane</keyword>
<accession>A0ABU5EXY3</accession>
<sequence length="147" mass="15223">MGRRAGVIVAGAVIGLIAGALAPVVFIAACVWDGRAKWSAITEPESVPYIATLVALGAVNGAVGAWDGWRSSRYRVWPVAWAPALLFLFPAVQWVQDPSDSKTWGTALLAVGIVAPFVWVAGRVGQEVGARLPPRPAEPGAAPDAAG</sequence>
<comment type="caution">
    <text evidence="2">The sequence shown here is derived from an EMBL/GenBank/DDBJ whole genome shotgun (WGS) entry which is preliminary data.</text>
</comment>
<name>A0ABU5EXY3_9BACT</name>
<keyword evidence="1" id="KW-0472">Membrane</keyword>
<reference evidence="3" key="1">
    <citation type="journal article" date="2023" name="Mar. Drugs">
        <title>Gemmata algarum, a Novel Planctomycete Isolated from an Algal Mat, Displays Antimicrobial Activity.</title>
        <authorList>
            <person name="Kumar G."/>
            <person name="Kallscheuer N."/>
            <person name="Kashif M."/>
            <person name="Ahamad S."/>
            <person name="Jagadeeshwari U."/>
            <person name="Pannikurungottu S."/>
            <person name="Haufschild T."/>
            <person name="Kabuu M."/>
            <person name="Sasikala C."/>
            <person name="Jogler C."/>
            <person name="Ramana C."/>
        </authorList>
    </citation>
    <scope>NUCLEOTIDE SEQUENCE [LARGE SCALE GENOMIC DNA]</scope>
    <source>
        <strain evidence="3">JC673</strain>
    </source>
</reference>
<dbReference type="Proteomes" id="UP001272242">
    <property type="component" value="Unassembled WGS sequence"/>
</dbReference>
<protein>
    <submittedName>
        <fullName evidence="2">Uncharacterized protein</fullName>
    </submittedName>
</protein>
<dbReference type="PROSITE" id="PS51257">
    <property type="entry name" value="PROKAR_LIPOPROTEIN"/>
    <property type="match status" value="1"/>
</dbReference>
<evidence type="ECO:0000313" key="3">
    <source>
        <dbReference type="Proteomes" id="UP001272242"/>
    </source>
</evidence>
<proteinExistence type="predicted"/>
<evidence type="ECO:0000313" key="2">
    <source>
        <dbReference type="EMBL" id="MDY3558551.1"/>
    </source>
</evidence>
<feature type="transmembrane region" description="Helical" evidence="1">
    <location>
        <begin position="76"/>
        <end position="95"/>
    </location>
</feature>
<evidence type="ECO:0000256" key="1">
    <source>
        <dbReference type="SAM" id="Phobius"/>
    </source>
</evidence>
<keyword evidence="1" id="KW-1133">Transmembrane helix</keyword>